<proteinExistence type="predicted"/>
<sequence length="79" mass="8285">MIKILTAATVHGLDALELAAAEALAQAVTSADVVLNILARQRLAPMEPSIATPEHLQLMIDPAADAGRYDRLLPASRAA</sequence>
<dbReference type="AlphaFoldDB" id="A0A7G6VZU5"/>
<accession>A0A7G6VZU5</accession>
<protein>
    <submittedName>
        <fullName evidence="1">Uncharacterized protein</fullName>
    </submittedName>
</protein>
<name>A0A7G6VZU5_9SPHN</name>
<reference evidence="1 2" key="1">
    <citation type="submission" date="2020-08" db="EMBL/GenBank/DDBJ databases">
        <authorList>
            <person name="Liu G."/>
            <person name="Sun C."/>
        </authorList>
    </citation>
    <scope>NUCLEOTIDE SEQUENCE [LARGE SCALE GENOMIC DNA]</scope>
    <source>
        <strain evidence="1 2">OT19</strain>
        <plasmid evidence="1 2">plas1</plasmid>
    </source>
</reference>
<evidence type="ECO:0000313" key="2">
    <source>
        <dbReference type="Proteomes" id="UP000515297"/>
    </source>
</evidence>
<dbReference type="Proteomes" id="UP000515297">
    <property type="component" value="Plasmid plas1"/>
</dbReference>
<organism evidence="1 2">
    <name type="scientific">Croceicoccus marinus</name>
    <dbReference type="NCBI Taxonomy" id="450378"/>
    <lineage>
        <taxon>Bacteria</taxon>
        <taxon>Pseudomonadati</taxon>
        <taxon>Pseudomonadota</taxon>
        <taxon>Alphaproteobacteria</taxon>
        <taxon>Sphingomonadales</taxon>
        <taxon>Erythrobacteraceae</taxon>
        <taxon>Croceicoccus</taxon>
    </lineage>
</organism>
<keyword evidence="1" id="KW-0614">Plasmid</keyword>
<evidence type="ECO:0000313" key="1">
    <source>
        <dbReference type="EMBL" id="QNE07260.1"/>
    </source>
</evidence>
<dbReference type="EMBL" id="CP060053">
    <property type="protein sequence ID" value="QNE07260.1"/>
    <property type="molecule type" value="Genomic_DNA"/>
</dbReference>
<geneLocation type="plasmid" evidence="1 2">
    <name>plas1</name>
</geneLocation>
<gene>
    <name evidence="1" type="ORF">H4O24_15195</name>
</gene>